<dbReference type="Gene3D" id="3.90.1150.10">
    <property type="entry name" value="Aspartate Aminotransferase, domain 1"/>
    <property type="match status" value="1"/>
</dbReference>
<name>A0AAD2CTD2_9STRA</name>
<organism evidence="3 4">
    <name type="scientific">Cylindrotheca closterium</name>
    <dbReference type="NCBI Taxonomy" id="2856"/>
    <lineage>
        <taxon>Eukaryota</taxon>
        <taxon>Sar</taxon>
        <taxon>Stramenopiles</taxon>
        <taxon>Ochrophyta</taxon>
        <taxon>Bacillariophyta</taxon>
        <taxon>Bacillariophyceae</taxon>
        <taxon>Bacillariophycidae</taxon>
        <taxon>Bacillariales</taxon>
        <taxon>Bacillariaceae</taxon>
        <taxon>Cylindrotheca</taxon>
    </lineage>
</organism>
<dbReference type="Proteomes" id="UP001295423">
    <property type="component" value="Unassembled WGS sequence"/>
</dbReference>
<dbReference type="EMBL" id="CAKOGP040001112">
    <property type="protein sequence ID" value="CAJ1942542.1"/>
    <property type="molecule type" value="Genomic_DNA"/>
</dbReference>
<proteinExistence type="predicted"/>
<feature type="domain" description="Aminotransferase class V" evidence="2">
    <location>
        <begin position="74"/>
        <end position="423"/>
    </location>
</feature>
<dbReference type="InterPro" id="IPR015421">
    <property type="entry name" value="PyrdxlP-dep_Trfase_major"/>
</dbReference>
<reference evidence="3" key="1">
    <citation type="submission" date="2023-08" db="EMBL/GenBank/DDBJ databases">
        <authorList>
            <person name="Audoor S."/>
            <person name="Bilcke G."/>
        </authorList>
    </citation>
    <scope>NUCLEOTIDE SEQUENCE</scope>
</reference>
<dbReference type="InterPro" id="IPR000192">
    <property type="entry name" value="Aminotrans_V_dom"/>
</dbReference>
<evidence type="ECO:0000313" key="3">
    <source>
        <dbReference type="EMBL" id="CAJ1942542.1"/>
    </source>
</evidence>
<dbReference type="InterPro" id="IPR015422">
    <property type="entry name" value="PyrdxlP-dep_Trfase_small"/>
</dbReference>
<dbReference type="Gene3D" id="3.40.640.10">
    <property type="entry name" value="Type I PLP-dependent aspartate aminotransferase-like (Major domain)"/>
    <property type="match status" value="1"/>
</dbReference>
<dbReference type="Pfam" id="PF00266">
    <property type="entry name" value="Aminotran_5"/>
    <property type="match status" value="1"/>
</dbReference>
<dbReference type="PANTHER" id="PTHR43686">
    <property type="entry name" value="SULFURTRANSFERASE-RELATED"/>
    <property type="match status" value="1"/>
</dbReference>
<dbReference type="InterPro" id="IPR015424">
    <property type="entry name" value="PyrdxlP-dep_Trfase"/>
</dbReference>
<dbReference type="AlphaFoldDB" id="A0AAD2CTD2"/>
<dbReference type="PANTHER" id="PTHR43686:SF1">
    <property type="entry name" value="AMINOTRAN_5 DOMAIN-CONTAINING PROTEIN"/>
    <property type="match status" value="1"/>
</dbReference>
<accession>A0AAD2CTD2</accession>
<gene>
    <name evidence="3" type="ORF">CYCCA115_LOCUS7999</name>
</gene>
<feature type="compositionally biased region" description="Low complexity" evidence="1">
    <location>
        <begin position="21"/>
        <end position="31"/>
    </location>
</feature>
<evidence type="ECO:0000259" key="2">
    <source>
        <dbReference type="Pfam" id="PF00266"/>
    </source>
</evidence>
<protein>
    <recommendedName>
        <fullName evidence="2">Aminotransferase class V domain-containing protein</fullName>
    </recommendedName>
</protein>
<evidence type="ECO:0000256" key="1">
    <source>
        <dbReference type="SAM" id="MobiDB-lite"/>
    </source>
</evidence>
<comment type="caution">
    <text evidence="3">The sequence shown here is derived from an EMBL/GenBank/DDBJ whole genome shotgun (WGS) entry which is preliminary data.</text>
</comment>
<feature type="region of interest" description="Disordered" evidence="1">
    <location>
        <begin position="1"/>
        <end position="47"/>
    </location>
</feature>
<evidence type="ECO:0000313" key="4">
    <source>
        <dbReference type="Proteomes" id="UP001295423"/>
    </source>
</evidence>
<sequence length="677" mass="75238">MGNCKSKGSLPGVESSAVAHNNNSSSSSNNNKYSDHQQQVHNKNAVEDPIAVIRRNVVGGLQKISTPFGTRHIVYADYTASGRYLKVMEDFLTTRVYPFYANTHTEASATGAITTHLREEARQIISKSLNAPPEKYATLFVGTGCTGAIEKMMKVLGIYLPDLSAAKWQDSDSMMPDEQRSVVFIWPFEHHSNKLPWRESIATVVVIPEDEDGCPDTKVLEAKLSEYKDRPMRIGSFCAGSNVTEICIDAKKYARLLPKHNALAFFDFAGNGAYVDIDMDAENEEESMDAIFMSPHKFIGGPGCSGLLVAKRSIFDSSKTPTFPGGGTVPFVSTWTQVYEASAETREDAGTPGIIQAIRCGLAFQVKELVGSQRIEAIEREYCKMAFSKLENSDKVELMGSDRGTYFDVDRRVTIMSFNIRSHIRSSLKPIGLNRAASTPRMLFHPNFVVAILNDVYGIQARSGCSLQCAGPYAHRLFNASYESSERVRFLAQKGYAAFKFGWARVNFNYFISPEEVDFICDAIVQIAEHGWKLLPLYDFDLMSDLYVHRESRQLNGPSLASFRLSPTEGTSLAVAEVHDPLEDFISYERVLKDAAGIYSAAEKALKRNTKSYASFSQLISTEIISPNDIWWVTSHDVLKSLNQGNVPVPIKVLRDGLVNKSVTKQVEERNEEDALS</sequence>
<keyword evidence="4" id="KW-1185">Reference proteome</keyword>
<dbReference type="SUPFAM" id="SSF53383">
    <property type="entry name" value="PLP-dependent transferases"/>
    <property type="match status" value="1"/>
</dbReference>